<dbReference type="InterPro" id="IPR011764">
    <property type="entry name" value="Biotin_carboxylation_dom"/>
</dbReference>
<evidence type="ECO:0000256" key="1">
    <source>
        <dbReference type="ARBA" id="ARBA00003761"/>
    </source>
</evidence>
<keyword evidence="17" id="KW-1185">Reference proteome</keyword>
<evidence type="ECO:0000259" key="14">
    <source>
        <dbReference type="PROSITE" id="PS50975"/>
    </source>
</evidence>
<dbReference type="PROSITE" id="PS00866">
    <property type="entry name" value="CPSASE_1"/>
    <property type="match status" value="1"/>
</dbReference>
<name>A0ABZ2SYA9_9ENTE</name>
<dbReference type="PROSITE" id="PS50975">
    <property type="entry name" value="ATP_GRASP"/>
    <property type="match status" value="1"/>
</dbReference>
<organism evidence="16 17">
    <name type="scientific">Candidatus Enterococcus mangumiae</name>
    <dbReference type="NCBI Taxonomy" id="2230878"/>
    <lineage>
        <taxon>Bacteria</taxon>
        <taxon>Bacillati</taxon>
        <taxon>Bacillota</taxon>
        <taxon>Bacilli</taxon>
        <taxon>Lactobacillales</taxon>
        <taxon>Enterococcaceae</taxon>
        <taxon>Enterococcus</taxon>
    </lineage>
</organism>
<dbReference type="NCBIfam" id="NF006367">
    <property type="entry name" value="PRK08591.1"/>
    <property type="match status" value="1"/>
</dbReference>
<dbReference type="InterPro" id="IPR004549">
    <property type="entry name" value="Acetyl_CoA_COase_biotin_COase"/>
</dbReference>
<dbReference type="PROSITE" id="PS50979">
    <property type="entry name" value="BC"/>
    <property type="match status" value="1"/>
</dbReference>
<comment type="function">
    <text evidence="1 13">This protein is a component of the acetyl coenzyme A carboxylase complex; first, biotin carboxylase catalyzes the carboxylation of the carrier protein and then the transcarboxylase transfers the carboxyl group to form malonyl-CoA.</text>
</comment>
<dbReference type="InterPro" id="IPR011761">
    <property type="entry name" value="ATP-grasp"/>
</dbReference>
<dbReference type="SUPFAM" id="SSF56059">
    <property type="entry name" value="Glutathione synthetase ATP-binding domain-like"/>
    <property type="match status" value="1"/>
</dbReference>
<reference evidence="16 17" key="2">
    <citation type="submission" date="2024-03" db="EMBL/GenBank/DDBJ databases">
        <title>The Genome Sequence of Enterococcus sp. DIV1094.</title>
        <authorList>
            <consortium name="The Broad Institute Genomics Platform"/>
            <consortium name="The Broad Institute Microbial Omics Core"/>
            <consortium name="The Broad Institute Genomic Center for Infectious Diseases"/>
            <person name="Earl A."/>
            <person name="Manson A."/>
            <person name="Gilmore M."/>
            <person name="Schwartman J."/>
            <person name="Shea T."/>
            <person name="Abouelleil A."/>
            <person name="Cao P."/>
            <person name="Chapman S."/>
            <person name="Cusick C."/>
            <person name="Young S."/>
            <person name="Neafsey D."/>
            <person name="Nusbaum C."/>
            <person name="Birren B."/>
        </authorList>
    </citation>
    <scope>NUCLEOTIDE SEQUENCE [LARGE SCALE GENOMIC DNA]</scope>
    <source>
        <strain evidence="16 17">DIV1094</strain>
    </source>
</reference>
<keyword evidence="6" id="KW-0479">Metal-binding</keyword>
<evidence type="ECO:0000256" key="12">
    <source>
        <dbReference type="PROSITE-ProRule" id="PRU00409"/>
    </source>
</evidence>
<feature type="domain" description="Biotin carboxylation" evidence="15">
    <location>
        <begin position="1"/>
        <end position="447"/>
    </location>
</feature>
<keyword evidence="10" id="KW-0464">Manganese</keyword>
<dbReference type="InterPro" id="IPR005481">
    <property type="entry name" value="BC-like_N"/>
</dbReference>
<comment type="catalytic activity">
    <reaction evidence="11 13">
        <text>N(6)-biotinyl-L-lysyl-[protein] + hydrogencarbonate + ATP = N(6)-carboxybiotinyl-L-lysyl-[protein] + ADP + phosphate + H(+)</text>
        <dbReference type="Rhea" id="RHEA:13501"/>
        <dbReference type="Rhea" id="RHEA-COMP:10505"/>
        <dbReference type="Rhea" id="RHEA-COMP:10506"/>
        <dbReference type="ChEBI" id="CHEBI:15378"/>
        <dbReference type="ChEBI" id="CHEBI:17544"/>
        <dbReference type="ChEBI" id="CHEBI:30616"/>
        <dbReference type="ChEBI" id="CHEBI:43474"/>
        <dbReference type="ChEBI" id="CHEBI:83144"/>
        <dbReference type="ChEBI" id="CHEBI:83145"/>
        <dbReference type="ChEBI" id="CHEBI:456216"/>
        <dbReference type="EC" id="6.3.4.14"/>
    </reaction>
</comment>
<accession>A0ABZ2SYA9</accession>
<comment type="subunit">
    <text evidence="3 13">Acetyl-CoA carboxylase is a heterohexamer of biotin carboxyl carrier protein, biotin carboxylase and the two subunits of carboxyl transferase in a 2:2 complex.</text>
</comment>
<dbReference type="Proteomes" id="UP000664360">
    <property type="component" value="Chromosome"/>
</dbReference>
<dbReference type="InterPro" id="IPR005479">
    <property type="entry name" value="CPAse_ATP-bd"/>
</dbReference>
<evidence type="ECO:0000256" key="13">
    <source>
        <dbReference type="RuleBase" id="RU365063"/>
    </source>
</evidence>
<dbReference type="SUPFAM" id="SSF52440">
    <property type="entry name" value="PreATP-grasp domain"/>
    <property type="match status" value="1"/>
</dbReference>
<evidence type="ECO:0000313" key="16">
    <source>
        <dbReference type="EMBL" id="WYJ80613.1"/>
    </source>
</evidence>
<dbReference type="Pfam" id="PF00289">
    <property type="entry name" value="Biotin_carb_N"/>
    <property type="match status" value="1"/>
</dbReference>
<evidence type="ECO:0000313" key="17">
    <source>
        <dbReference type="Proteomes" id="UP000664360"/>
    </source>
</evidence>
<dbReference type="EC" id="6.3.4.14" evidence="4 13"/>
<keyword evidence="13" id="KW-0276">Fatty acid metabolism</keyword>
<dbReference type="PANTHER" id="PTHR48095:SF2">
    <property type="entry name" value="BIOTIN CARBOXYLASE, CHLOROPLASTIC"/>
    <property type="match status" value="1"/>
</dbReference>
<reference evidence="16 17" key="1">
    <citation type="submission" date="2021-03" db="EMBL/GenBank/DDBJ databases">
        <authorList>
            <person name="Gilmore M.S."/>
            <person name="Schwartzman J."/>
            <person name="Van Tyne D."/>
            <person name="Martin M."/>
            <person name="Earl A.M."/>
            <person name="Manson A.L."/>
            <person name="Straub T."/>
            <person name="Salamzade R."/>
            <person name="Saavedra J."/>
            <person name="Lebreton F."/>
            <person name="Prichula J."/>
            <person name="Schaufler K."/>
            <person name="Gaca A."/>
            <person name="Sgardioli B."/>
            <person name="Wagenaar J."/>
            <person name="Strong T."/>
        </authorList>
    </citation>
    <scope>NUCLEOTIDE SEQUENCE [LARGE SCALE GENOMIC DNA]</scope>
    <source>
        <strain evidence="16 17">DIV1094</strain>
    </source>
</reference>
<proteinExistence type="predicted"/>
<keyword evidence="13" id="KW-0275">Fatty acid biosynthesis</keyword>
<dbReference type="SUPFAM" id="SSF51246">
    <property type="entry name" value="Rudiment single hybrid motif"/>
    <property type="match status" value="1"/>
</dbReference>
<dbReference type="Gene3D" id="3.30.470.20">
    <property type="entry name" value="ATP-grasp fold, B domain"/>
    <property type="match status" value="1"/>
</dbReference>
<dbReference type="Pfam" id="PF02786">
    <property type="entry name" value="CPSase_L_D2"/>
    <property type="match status" value="1"/>
</dbReference>
<dbReference type="InterPro" id="IPR005482">
    <property type="entry name" value="Biotin_COase_C"/>
</dbReference>
<evidence type="ECO:0000256" key="5">
    <source>
        <dbReference type="ARBA" id="ARBA00022598"/>
    </source>
</evidence>
<dbReference type="SMART" id="SM00878">
    <property type="entry name" value="Biotin_carb_C"/>
    <property type="match status" value="1"/>
</dbReference>
<evidence type="ECO:0000256" key="9">
    <source>
        <dbReference type="ARBA" id="ARBA00022842"/>
    </source>
</evidence>
<keyword evidence="13" id="KW-0443">Lipid metabolism</keyword>
<feature type="domain" description="ATP-grasp" evidence="14">
    <location>
        <begin position="120"/>
        <end position="317"/>
    </location>
</feature>
<dbReference type="NCBIfam" id="TIGR00514">
    <property type="entry name" value="accC"/>
    <property type="match status" value="1"/>
</dbReference>
<keyword evidence="7 12" id="KW-0547">Nucleotide-binding</keyword>
<keyword evidence="13" id="KW-0092">Biotin</keyword>
<dbReference type="EMBL" id="CP147250">
    <property type="protein sequence ID" value="WYJ80613.1"/>
    <property type="molecule type" value="Genomic_DNA"/>
</dbReference>
<evidence type="ECO:0000256" key="8">
    <source>
        <dbReference type="ARBA" id="ARBA00022840"/>
    </source>
</evidence>
<evidence type="ECO:0000259" key="15">
    <source>
        <dbReference type="PROSITE" id="PS50979"/>
    </source>
</evidence>
<comment type="pathway">
    <text evidence="2 13">Lipid metabolism; malonyl-CoA biosynthesis; malonyl-CoA from acetyl-CoA: step 1/1.</text>
</comment>
<evidence type="ECO:0000256" key="7">
    <source>
        <dbReference type="ARBA" id="ARBA00022741"/>
    </source>
</evidence>
<keyword evidence="13" id="KW-0444">Lipid biosynthesis</keyword>
<gene>
    <name evidence="16" type="ORF">DOK79_002178</name>
</gene>
<keyword evidence="5 13" id="KW-0436">Ligase</keyword>
<evidence type="ECO:0000256" key="6">
    <source>
        <dbReference type="ARBA" id="ARBA00022723"/>
    </source>
</evidence>
<dbReference type="PROSITE" id="PS00867">
    <property type="entry name" value="CPSASE_2"/>
    <property type="match status" value="1"/>
</dbReference>
<dbReference type="Pfam" id="PF02785">
    <property type="entry name" value="Biotin_carb_C"/>
    <property type="match status" value="1"/>
</dbReference>
<evidence type="ECO:0000256" key="2">
    <source>
        <dbReference type="ARBA" id="ARBA00004956"/>
    </source>
</evidence>
<evidence type="ECO:0000256" key="10">
    <source>
        <dbReference type="ARBA" id="ARBA00023211"/>
    </source>
</evidence>
<keyword evidence="8 12" id="KW-0067">ATP-binding</keyword>
<dbReference type="RefSeq" id="WP_206859604.1">
    <property type="nucleotide sequence ID" value="NZ_CP147250.1"/>
</dbReference>
<keyword evidence="9" id="KW-0460">Magnesium</keyword>
<dbReference type="PANTHER" id="PTHR48095">
    <property type="entry name" value="PYRUVATE CARBOXYLASE SUBUNIT A"/>
    <property type="match status" value="1"/>
</dbReference>
<evidence type="ECO:0000256" key="3">
    <source>
        <dbReference type="ARBA" id="ARBA00011750"/>
    </source>
</evidence>
<evidence type="ECO:0000256" key="4">
    <source>
        <dbReference type="ARBA" id="ARBA00013263"/>
    </source>
</evidence>
<sequence>MFSKVLIANRGEIAVRIIRACRELGIQTVAVYSEADAEALHTQLADEAICIGPARATDSYLNVQAVLSAAIVTKAEAIHPGFGFLSENSRFASMCEECNIVFIGPKSKTIDDMGNKINARQLMQQANVPVIPGSDGVLSTVEEALEVAEKIGYPVMLKAAAGGGGKGIRKVLSKEELPQHFSSAQQEAAAAFGNDEMYLEKIIYPARHIEVQVLGDQFGHVLHLGERDCSLQRNNQKVLEESPSVVISEEKRNHLGSAAVRAAKAVNYENAGTIEFLMDESGEFYFMEMNTRIQVEHPVTEMVTNIDLVKKQIEIAAGRPLEIQQEEIVFQGHAIECRINAENPAFHFAPSPGKINDLLLPAGGMGLRVDSAVYSGYTIPPYYDSMIAKVIVHGDTRFDALMKMQRALSEIVTDGVITNAEFQMDLISHPAVIAGDYSTAFLQEEFLPNWIPETEIGDE</sequence>
<dbReference type="InterPro" id="IPR011054">
    <property type="entry name" value="Rudment_hybrid_motif"/>
</dbReference>
<evidence type="ECO:0000256" key="11">
    <source>
        <dbReference type="ARBA" id="ARBA00048600"/>
    </source>
</evidence>
<dbReference type="NCBIfam" id="NF004085">
    <property type="entry name" value="PRK05586.1"/>
    <property type="match status" value="1"/>
</dbReference>
<dbReference type="InterPro" id="IPR051602">
    <property type="entry name" value="ACC_Biotin_Carboxylase"/>
</dbReference>
<dbReference type="InterPro" id="IPR016185">
    <property type="entry name" value="PreATP-grasp_dom_sf"/>
</dbReference>
<protein>
    <recommendedName>
        <fullName evidence="4 13">Biotin carboxylase</fullName>
        <ecNumber evidence="4 13">6.3.4.14</ecNumber>
    </recommendedName>
    <alternativeName>
        <fullName evidence="13">Acetyl-coenzyme A carboxylase biotin carboxylase subunit A</fullName>
    </alternativeName>
</protein>